<dbReference type="InterPro" id="IPR001173">
    <property type="entry name" value="Glyco_trans_2-like"/>
</dbReference>
<keyword evidence="2" id="KW-0808">Transferase</keyword>
<protein>
    <submittedName>
        <fullName evidence="2">Glycosyltransferase</fullName>
    </submittedName>
</protein>
<sequence length="425" mass="49992">MKISVIIPVFNSEEYLKACLDSVLLQSIQEIEILCVDDGSTDDSLFILQKYALKDKRIKILKQKNMGSGIARNNALRLAKGEFVAFLDSDDFYPNTNTLENMYHAAIKHDMKISGGSLIQLRNDEYVYDVGSFEQGYIFTNNGIVEYKDYQYDYGYWRFIYNRKFLIENNIYFPNYLRMQDPPFFIKAMIYARKFYALKEPTYIYRVVHKKISWNERKATDVVKGFIDCLQLSSGYSKLQERLVRRITSNHLSNIFLLHIKKENHFVLASMLKLLNSEICKKDYNLQNLYKLLYCCNISTHNNQVLLGATDHIKNQLCYKLGNQIVKSTSLVKIFLLPYRLLLILINHKIEKKILKIMSKKDPKYKTLSLNSYTDHMVALEVKNHLSYKIGQVLIRDCKNWYKGGIFKLPYSMYKAYKDYKGRKK</sequence>
<dbReference type="PANTHER" id="PTHR22916:SF3">
    <property type="entry name" value="UDP-GLCNAC:BETAGAL BETA-1,3-N-ACETYLGLUCOSAMINYLTRANSFERASE-LIKE PROTEIN 1"/>
    <property type="match status" value="1"/>
</dbReference>
<dbReference type="SUPFAM" id="SSF53448">
    <property type="entry name" value="Nucleotide-diphospho-sugar transferases"/>
    <property type="match status" value="1"/>
</dbReference>
<reference evidence="2 3" key="1">
    <citation type="submission" date="2019-09" db="EMBL/GenBank/DDBJ databases">
        <authorList>
            <consortium name="PulseNet: The National Subtyping Network for Foodborne Disease Surveillance"/>
            <person name="Tarr C.L."/>
            <person name="Trees E."/>
            <person name="Katz L.S."/>
            <person name="Carleton-Romer H.A."/>
            <person name="Stroika S."/>
            <person name="Kucerova Z."/>
            <person name="Roache K.F."/>
            <person name="Sabol A.L."/>
            <person name="Besser J."/>
            <person name="Gerner-Smidt P."/>
        </authorList>
    </citation>
    <scope>NUCLEOTIDE SEQUENCE [LARGE SCALE GENOMIC DNA]</scope>
    <source>
        <strain evidence="2 3">PNUSAC011760</strain>
    </source>
</reference>
<proteinExistence type="predicted"/>
<dbReference type="Proteomes" id="UP000440714">
    <property type="component" value="Unassembled WGS sequence"/>
</dbReference>
<dbReference type="InterPro" id="IPR029044">
    <property type="entry name" value="Nucleotide-diphossugar_trans"/>
</dbReference>
<dbReference type="GO" id="GO:0016758">
    <property type="term" value="F:hexosyltransferase activity"/>
    <property type="evidence" value="ECO:0007669"/>
    <property type="project" value="UniProtKB-ARBA"/>
</dbReference>
<accession>A0A698FUW1</accession>
<dbReference type="CDD" id="cd00761">
    <property type="entry name" value="Glyco_tranf_GTA_type"/>
    <property type="match status" value="1"/>
</dbReference>
<name>A0A698FUW1_CAMLA</name>
<dbReference type="EMBL" id="AAKYAN010000030">
    <property type="protein sequence ID" value="ECW8955384.1"/>
    <property type="molecule type" value="Genomic_DNA"/>
</dbReference>
<organism evidence="2 3">
    <name type="scientific">Campylobacter lari</name>
    <dbReference type="NCBI Taxonomy" id="201"/>
    <lineage>
        <taxon>Bacteria</taxon>
        <taxon>Pseudomonadati</taxon>
        <taxon>Campylobacterota</taxon>
        <taxon>Epsilonproteobacteria</taxon>
        <taxon>Campylobacterales</taxon>
        <taxon>Campylobacteraceae</taxon>
        <taxon>Campylobacter</taxon>
    </lineage>
</organism>
<dbReference type="Pfam" id="PF00535">
    <property type="entry name" value="Glycos_transf_2"/>
    <property type="match status" value="1"/>
</dbReference>
<comment type="caution">
    <text evidence="2">The sequence shown here is derived from an EMBL/GenBank/DDBJ whole genome shotgun (WGS) entry which is preliminary data.</text>
</comment>
<feature type="domain" description="Glycosyltransferase 2-like" evidence="1">
    <location>
        <begin position="4"/>
        <end position="143"/>
    </location>
</feature>
<dbReference type="AlphaFoldDB" id="A0A698FUW1"/>
<dbReference type="Gene3D" id="3.90.550.10">
    <property type="entry name" value="Spore Coat Polysaccharide Biosynthesis Protein SpsA, Chain A"/>
    <property type="match status" value="1"/>
</dbReference>
<gene>
    <name evidence="2" type="ORF">F5R70_08145</name>
</gene>
<evidence type="ECO:0000313" key="2">
    <source>
        <dbReference type="EMBL" id="ECW8955384.1"/>
    </source>
</evidence>
<evidence type="ECO:0000313" key="3">
    <source>
        <dbReference type="Proteomes" id="UP000440714"/>
    </source>
</evidence>
<dbReference type="PANTHER" id="PTHR22916">
    <property type="entry name" value="GLYCOSYLTRANSFERASE"/>
    <property type="match status" value="1"/>
</dbReference>
<evidence type="ECO:0000259" key="1">
    <source>
        <dbReference type="Pfam" id="PF00535"/>
    </source>
</evidence>